<evidence type="ECO:0000313" key="2">
    <source>
        <dbReference type="Proteomes" id="UP001596411"/>
    </source>
</evidence>
<reference evidence="2" key="1">
    <citation type="journal article" date="2019" name="Int. J. Syst. Evol. Microbiol.">
        <title>The Global Catalogue of Microorganisms (GCM) 10K type strain sequencing project: providing services to taxonomists for standard genome sequencing and annotation.</title>
        <authorList>
            <consortium name="The Broad Institute Genomics Platform"/>
            <consortium name="The Broad Institute Genome Sequencing Center for Infectious Disease"/>
            <person name="Wu L."/>
            <person name="Ma J."/>
        </authorList>
    </citation>
    <scope>NUCLEOTIDE SEQUENCE [LARGE SCALE GENOMIC DNA]</scope>
    <source>
        <strain evidence="2">CGMCC 1.13666</strain>
    </source>
</reference>
<gene>
    <name evidence="1" type="primary">csy2</name>
    <name evidence="1" type="ORF">ACFQH5_07190</name>
</gene>
<dbReference type="EMBL" id="JBHSZP010000014">
    <property type="protein sequence ID" value="MFC7089328.1"/>
    <property type="molecule type" value="Genomic_DNA"/>
</dbReference>
<keyword evidence="2" id="KW-1185">Reference proteome</keyword>
<dbReference type="InterPro" id="IPR013398">
    <property type="entry name" value="CRISPR-assoc_prot_Csy2"/>
</dbReference>
<comment type="caution">
    <text evidence="1">The sequence shown here is derived from an EMBL/GenBank/DDBJ whole genome shotgun (WGS) entry which is preliminary data.</text>
</comment>
<accession>A0ABW2EXF8</accession>
<dbReference type="Proteomes" id="UP001596411">
    <property type="component" value="Unassembled WGS sequence"/>
</dbReference>
<organism evidence="1 2">
    <name type="scientific">Halomonas salifodinae</name>
    <dbReference type="NCBI Taxonomy" id="438745"/>
    <lineage>
        <taxon>Bacteria</taxon>
        <taxon>Pseudomonadati</taxon>
        <taxon>Pseudomonadota</taxon>
        <taxon>Gammaproteobacteria</taxon>
        <taxon>Oceanospirillales</taxon>
        <taxon>Halomonadaceae</taxon>
        <taxon>Halomonas</taxon>
    </lineage>
</organism>
<evidence type="ECO:0000313" key="1">
    <source>
        <dbReference type="EMBL" id="MFC7089328.1"/>
    </source>
</evidence>
<proteinExistence type="predicted"/>
<protein>
    <submittedName>
        <fullName evidence="1">Type I-F CRISPR-associated protein Csy2</fullName>
    </submittedName>
</protein>
<dbReference type="NCBIfam" id="TIGR02565">
    <property type="entry name" value="cas_Csy2"/>
    <property type="match status" value="1"/>
</dbReference>
<dbReference type="CDD" id="cd09736">
    <property type="entry name" value="Csy2_I-F"/>
    <property type="match status" value="1"/>
</dbReference>
<name>A0ABW2EXF8_9GAMM</name>
<dbReference type="RefSeq" id="WP_346060715.1">
    <property type="nucleotide sequence ID" value="NZ_BAAADR010000002.1"/>
</dbReference>
<dbReference type="Pfam" id="PF09614">
    <property type="entry name" value="Cas_Csy2"/>
    <property type="match status" value="1"/>
</dbReference>
<sequence length="338" mass="38191">MSEIKNLLILPHLRVQNANAISSPMTWGFPAMSAFVGLMHALERRLPEHLELEFHSVGVICHDYQAQVSQKGYEKRLNLARSPLASKEDKAKISKDGSFTAPSIVEEGRINLEITLVFAVDGGACYDDEAGQRVAREVAEVVSGMRIAGGSVVPAPLGAVSRQRPWLEPLDDDAEARALQFWKLRRRWLPGFALVCRDDLLTKRLVKMREQMPEATPLDAWLDLSRRNHECRLTQTENKAGEFEEEVSWEIRRPPGWLVPIPVGYGAISRQFEPGEVASARDATIPFRFVESLYSIGQWVSPHRLTCPEQLLWYVDNDLDVGLYRLANDFTARHHAIQ</sequence>